<feature type="transmembrane region" description="Helical" evidence="1">
    <location>
        <begin position="6"/>
        <end position="29"/>
    </location>
</feature>
<evidence type="ECO:0000313" key="3">
    <source>
        <dbReference type="Proteomes" id="UP000271098"/>
    </source>
</evidence>
<name>A0A183CVB8_9BILA</name>
<dbReference type="OrthoDB" id="5858893at2759"/>
<gene>
    <name evidence="2" type="ORF">GPUH_LOCUS409</name>
</gene>
<evidence type="ECO:0000256" key="1">
    <source>
        <dbReference type="SAM" id="Phobius"/>
    </source>
</evidence>
<dbReference type="WBParaSite" id="GPUH_0000040801-mRNA-1">
    <property type="protein sequence ID" value="GPUH_0000040801-mRNA-1"/>
    <property type="gene ID" value="GPUH_0000040801"/>
</dbReference>
<feature type="transmembrane region" description="Helical" evidence="1">
    <location>
        <begin position="122"/>
        <end position="141"/>
    </location>
</feature>
<keyword evidence="1" id="KW-0472">Membrane</keyword>
<protein>
    <submittedName>
        <fullName evidence="4">G_PROTEIN_RECEP_F1_2 domain-containing protein</fullName>
    </submittedName>
</protein>
<keyword evidence="1" id="KW-0812">Transmembrane</keyword>
<dbReference type="EMBL" id="UYRT01000345">
    <property type="protein sequence ID" value="VDK28042.1"/>
    <property type="molecule type" value="Genomic_DNA"/>
</dbReference>
<keyword evidence="1" id="KW-1133">Transmembrane helix</keyword>
<reference evidence="4" key="1">
    <citation type="submission" date="2016-06" db="UniProtKB">
        <authorList>
            <consortium name="WormBaseParasite"/>
        </authorList>
    </citation>
    <scope>IDENTIFICATION</scope>
</reference>
<sequence>MDILTSTFYFFIALGILLILSNGYFAYILTSQRMLLRRYCTIAVQCIVNTAEGIALLSSGISRLIIMKTGYKAKTSKRICMLAPWNLIFIWAEPMQAVSLLMVGIDRFFAVFLPILYFQKHFTIQIIEVCSLYGFFAIFAYNAETVFTKIKLDFS</sequence>
<proteinExistence type="predicted"/>
<evidence type="ECO:0000313" key="4">
    <source>
        <dbReference type="WBParaSite" id="GPUH_0000040801-mRNA-1"/>
    </source>
</evidence>
<dbReference type="AlphaFoldDB" id="A0A183CVB8"/>
<evidence type="ECO:0000313" key="2">
    <source>
        <dbReference type="EMBL" id="VDK28042.1"/>
    </source>
</evidence>
<reference evidence="2 3" key="2">
    <citation type="submission" date="2018-11" db="EMBL/GenBank/DDBJ databases">
        <authorList>
            <consortium name="Pathogen Informatics"/>
        </authorList>
    </citation>
    <scope>NUCLEOTIDE SEQUENCE [LARGE SCALE GENOMIC DNA]</scope>
</reference>
<accession>A0A183CVB8</accession>
<organism evidence="4">
    <name type="scientific">Gongylonema pulchrum</name>
    <dbReference type="NCBI Taxonomy" id="637853"/>
    <lineage>
        <taxon>Eukaryota</taxon>
        <taxon>Metazoa</taxon>
        <taxon>Ecdysozoa</taxon>
        <taxon>Nematoda</taxon>
        <taxon>Chromadorea</taxon>
        <taxon>Rhabditida</taxon>
        <taxon>Spirurina</taxon>
        <taxon>Spiruromorpha</taxon>
        <taxon>Spiruroidea</taxon>
        <taxon>Gongylonematidae</taxon>
        <taxon>Gongylonema</taxon>
    </lineage>
</organism>
<keyword evidence="3" id="KW-1185">Reference proteome</keyword>
<dbReference type="Proteomes" id="UP000271098">
    <property type="component" value="Unassembled WGS sequence"/>
</dbReference>